<gene>
    <name evidence="3" type="ORF">QR680_007193</name>
</gene>
<dbReference type="InterPro" id="IPR019430">
    <property type="entry name" value="7TM_GPCR_serpentine_rcpt_Srx"/>
</dbReference>
<feature type="transmembrane region" description="Helical" evidence="1">
    <location>
        <begin position="79"/>
        <end position="103"/>
    </location>
</feature>
<dbReference type="EMBL" id="JAUCMV010000003">
    <property type="protein sequence ID" value="KAK0414191.1"/>
    <property type="molecule type" value="Genomic_DNA"/>
</dbReference>
<dbReference type="Proteomes" id="UP001175271">
    <property type="component" value="Unassembled WGS sequence"/>
</dbReference>
<dbReference type="CDD" id="cd00637">
    <property type="entry name" value="7tm_classA_rhodopsin-like"/>
    <property type="match status" value="1"/>
</dbReference>
<keyword evidence="1" id="KW-0472">Membrane</keyword>
<feature type="transmembrane region" description="Helical" evidence="1">
    <location>
        <begin position="278"/>
        <end position="302"/>
    </location>
</feature>
<keyword evidence="1" id="KW-0812">Transmembrane</keyword>
<feature type="domain" description="7TM GPCR serpentine receptor class x (Srx)" evidence="2">
    <location>
        <begin position="49"/>
        <end position="303"/>
    </location>
</feature>
<reference evidence="3" key="1">
    <citation type="submission" date="2023-06" db="EMBL/GenBank/DDBJ databases">
        <title>Genomic analysis of the entomopathogenic nematode Steinernema hermaphroditum.</title>
        <authorList>
            <person name="Schwarz E.M."/>
            <person name="Heppert J.K."/>
            <person name="Baniya A."/>
            <person name="Schwartz H.T."/>
            <person name="Tan C.-H."/>
            <person name="Antoshechkin I."/>
            <person name="Sternberg P.W."/>
            <person name="Goodrich-Blair H."/>
            <person name="Dillman A.R."/>
        </authorList>
    </citation>
    <scope>NUCLEOTIDE SEQUENCE</scope>
    <source>
        <strain evidence="3">PS9179</strain>
        <tissue evidence="3">Whole animal</tissue>
    </source>
</reference>
<proteinExistence type="predicted"/>
<protein>
    <recommendedName>
        <fullName evidence="2">7TM GPCR serpentine receptor class x (Srx) domain-containing protein</fullName>
    </recommendedName>
</protein>
<feature type="transmembrane region" description="Helical" evidence="1">
    <location>
        <begin position="123"/>
        <end position="145"/>
    </location>
</feature>
<feature type="transmembrane region" description="Helical" evidence="1">
    <location>
        <begin position="43"/>
        <end position="67"/>
    </location>
</feature>
<dbReference type="Pfam" id="PF10328">
    <property type="entry name" value="7TM_GPCR_Srx"/>
    <property type="match status" value="1"/>
</dbReference>
<keyword evidence="1" id="KW-1133">Transmembrane helix</keyword>
<feature type="transmembrane region" description="Helical" evidence="1">
    <location>
        <begin position="157"/>
        <end position="178"/>
    </location>
</feature>
<evidence type="ECO:0000256" key="1">
    <source>
        <dbReference type="SAM" id="Phobius"/>
    </source>
</evidence>
<dbReference type="PANTHER" id="PTHR23017">
    <property type="entry name" value="SERPENTINE RECEPTOR, CLASS X"/>
    <property type="match status" value="1"/>
</dbReference>
<evidence type="ECO:0000313" key="3">
    <source>
        <dbReference type="EMBL" id="KAK0414191.1"/>
    </source>
</evidence>
<feature type="transmembrane region" description="Helical" evidence="1">
    <location>
        <begin position="211"/>
        <end position="228"/>
    </location>
</feature>
<dbReference type="AlphaFoldDB" id="A0AA39HZJ7"/>
<dbReference type="PANTHER" id="PTHR23017:SF3">
    <property type="entry name" value="G-PROTEIN COUPLED RECEPTORS FAMILY 1 PROFILE DOMAIN-CONTAINING PROTEIN"/>
    <property type="match status" value="1"/>
</dbReference>
<name>A0AA39HZJ7_9BILA</name>
<organism evidence="3 4">
    <name type="scientific">Steinernema hermaphroditum</name>
    <dbReference type="NCBI Taxonomy" id="289476"/>
    <lineage>
        <taxon>Eukaryota</taxon>
        <taxon>Metazoa</taxon>
        <taxon>Ecdysozoa</taxon>
        <taxon>Nematoda</taxon>
        <taxon>Chromadorea</taxon>
        <taxon>Rhabditida</taxon>
        <taxon>Tylenchina</taxon>
        <taxon>Panagrolaimomorpha</taxon>
        <taxon>Strongyloidoidea</taxon>
        <taxon>Steinernematidae</taxon>
        <taxon>Steinernema</taxon>
    </lineage>
</organism>
<comment type="caution">
    <text evidence="3">The sequence shown here is derived from an EMBL/GenBank/DDBJ whole genome shotgun (WGS) entry which is preliminary data.</text>
</comment>
<dbReference type="Gene3D" id="1.20.1070.10">
    <property type="entry name" value="Rhodopsin 7-helix transmembrane proteins"/>
    <property type="match status" value="1"/>
</dbReference>
<evidence type="ECO:0000259" key="2">
    <source>
        <dbReference type="Pfam" id="PF10328"/>
    </source>
</evidence>
<evidence type="ECO:0000313" key="4">
    <source>
        <dbReference type="Proteomes" id="UP001175271"/>
    </source>
</evidence>
<dbReference type="SUPFAM" id="SSF81321">
    <property type="entry name" value="Family A G protein-coupled receptor-like"/>
    <property type="match status" value="1"/>
</dbReference>
<keyword evidence="4" id="KW-1185">Reference proteome</keyword>
<sequence>MLRKVAKWNFANIKSRLSFHLLKHILVLHLLTLNMQPEAEHYLAAYLIILFGSIGVLINGYVIYAIVKCKVFGRSFGAICLSQITATCGNSFMFAFFVGPITVIDVNFHATYWGARCGQLLIIFWNASLFSHLLTAINRFVNLYFSVKYEQIFNPTVTGCSIIAVWTIAILQGVPYLWPQCTLQFDVKSFTFGFLPTPCATWIGYYFDFDTSIAVVMLIFTIDFCSFLKIRVLKKNPHLQLKSKDVKFFFQAWVQALASVTELVVYFWVAPLVSDNKWAHFCLTTLAWITVELTDGIVVIIFNKDIRTRTRNNSVIPAPGNSPNSHTSNRETFISFKF</sequence>
<accession>A0AA39HZJ7</accession>
<feature type="transmembrane region" description="Helical" evidence="1">
    <location>
        <begin position="248"/>
        <end position="272"/>
    </location>
</feature>